<evidence type="ECO:0000313" key="7">
    <source>
        <dbReference type="EMBL" id="SEU35189.1"/>
    </source>
</evidence>
<dbReference type="PANTHER" id="PTHR42813">
    <property type="entry name" value="ZINC-TYPE ALCOHOL DEHYDROGENASE-LIKE"/>
    <property type="match status" value="1"/>
</dbReference>
<keyword evidence="2 5" id="KW-0479">Metal-binding</keyword>
<dbReference type="Proteomes" id="UP000199181">
    <property type="component" value="Unassembled WGS sequence"/>
</dbReference>
<evidence type="ECO:0000256" key="1">
    <source>
        <dbReference type="ARBA" id="ARBA00001947"/>
    </source>
</evidence>
<dbReference type="InterPro" id="IPR036291">
    <property type="entry name" value="NAD(P)-bd_dom_sf"/>
</dbReference>
<dbReference type="RefSeq" id="WP_093525280.1">
    <property type="nucleotide sequence ID" value="NZ_FOIJ01000020.1"/>
</dbReference>
<dbReference type="PROSITE" id="PS00059">
    <property type="entry name" value="ADH_ZINC"/>
    <property type="match status" value="1"/>
</dbReference>
<dbReference type="Pfam" id="PF08240">
    <property type="entry name" value="ADH_N"/>
    <property type="match status" value="1"/>
</dbReference>
<organism evidence="7 8">
    <name type="scientific">Stigmatella erecta</name>
    <dbReference type="NCBI Taxonomy" id="83460"/>
    <lineage>
        <taxon>Bacteria</taxon>
        <taxon>Pseudomonadati</taxon>
        <taxon>Myxococcota</taxon>
        <taxon>Myxococcia</taxon>
        <taxon>Myxococcales</taxon>
        <taxon>Cystobacterineae</taxon>
        <taxon>Archangiaceae</taxon>
        <taxon>Stigmatella</taxon>
    </lineage>
</organism>
<dbReference type="InterPro" id="IPR011032">
    <property type="entry name" value="GroES-like_sf"/>
</dbReference>
<evidence type="ECO:0000313" key="8">
    <source>
        <dbReference type="Proteomes" id="UP000199181"/>
    </source>
</evidence>
<protein>
    <submittedName>
        <fullName evidence="7">Threonine dehydrogenase</fullName>
    </submittedName>
</protein>
<evidence type="ECO:0000256" key="4">
    <source>
        <dbReference type="ARBA" id="ARBA00023002"/>
    </source>
</evidence>
<dbReference type="Gene3D" id="3.90.180.10">
    <property type="entry name" value="Medium-chain alcohol dehydrogenases, catalytic domain"/>
    <property type="match status" value="1"/>
</dbReference>
<dbReference type="InterPro" id="IPR002328">
    <property type="entry name" value="ADH_Zn_CS"/>
</dbReference>
<keyword evidence="4" id="KW-0560">Oxidoreductase</keyword>
<dbReference type="Gene3D" id="3.40.50.720">
    <property type="entry name" value="NAD(P)-binding Rossmann-like Domain"/>
    <property type="match status" value="1"/>
</dbReference>
<dbReference type="GO" id="GO:0008270">
    <property type="term" value="F:zinc ion binding"/>
    <property type="evidence" value="ECO:0007669"/>
    <property type="project" value="InterPro"/>
</dbReference>
<comment type="cofactor">
    <cofactor evidence="1 5">
        <name>Zn(2+)</name>
        <dbReference type="ChEBI" id="CHEBI:29105"/>
    </cofactor>
</comment>
<dbReference type="InterPro" id="IPR013154">
    <property type="entry name" value="ADH-like_N"/>
</dbReference>
<dbReference type="InterPro" id="IPR020843">
    <property type="entry name" value="ER"/>
</dbReference>
<name>A0A1I0L6A8_9BACT</name>
<feature type="domain" description="Enoyl reductase (ER)" evidence="6">
    <location>
        <begin position="8"/>
        <end position="369"/>
    </location>
</feature>
<dbReference type="Pfam" id="PF00107">
    <property type="entry name" value="ADH_zinc_N"/>
    <property type="match status" value="1"/>
</dbReference>
<dbReference type="InterPro" id="IPR013149">
    <property type="entry name" value="ADH-like_C"/>
</dbReference>
<dbReference type="AlphaFoldDB" id="A0A1I0L6A8"/>
<dbReference type="CDD" id="cd08283">
    <property type="entry name" value="FDH_like_1"/>
    <property type="match status" value="1"/>
</dbReference>
<sequence>MQALTYEGPWRVAVKEKPDPRIEHPQDGIVRVEAAAICGSDFHIMHGMIPDTRVGSTFGHEFVGIVEEVGRGVTGVKRGDRVALPFQIFCGSCYYCQRGLTACCMNTNPGTDAATGMYGYSHTMGGYDGGQAQYVRVPFIGVDAEHVPEDVSSLDALPLTDAFPTGYQAAEMCNIRGGETVLVLGCGPVGLFAMWSLWAMGAGRVIAVDHYDYKLEFARRWLGVETLNFRDVDLVTIVKGMTENLGADATIDAVGAEAAGSPVHRALGIYAKLEAGSPQALNTAIHATKKGGTISVIGAYGPPFTGVDIGTFMNKAQTMRTGQASVKRYMPLLFEHIQAGRIRPSDVLTHRGPLEKAPEFYHTMAQKKDGCIKCALFPNGPITH</sequence>
<dbReference type="SUPFAM" id="SSF50129">
    <property type="entry name" value="GroES-like"/>
    <property type="match status" value="1"/>
</dbReference>
<dbReference type="SUPFAM" id="SSF51735">
    <property type="entry name" value="NAD(P)-binding Rossmann-fold domains"/>
    <property type="match status" value="1"/>
</dbReference>
<dbReference type="GO" id="GO:0016616">
    <property type="term" value="F:oxidoreductase activity, acting on the CH-OH group of donors, NAD or NADP as acceptor"/>
    <property type="evidence" value="ECO:0007669"/>
    <property type="project" value="UniProtKB-ARBA"/>
</dbReference>
<evidence type="ECO:0000256" key="5">
    <source>
        <dbReference type="RuleBase" id="RU361277"/>
    </source>
</evidence>
<gene>
    <name evidence="7" type="ORF">SAMN05443639_12015</name>
</gene>
<evidence type="ECO:0000256" key="3">
    <source>
        <dbReference type="ARBA" id="ARBA00022833"/>
    </source>
</evidence>
<keyword evidence="3 5" id="KW-0862">Zinc</keyword>
<evidence type="ECO:0000256" key="2">
    <source>
        <dbReference type="ARBA" id="ARBA00022723"/>
    </source>
</evidence>
<keyword evidence="8" id="KW-1185">Reference proteome</keyword>
<proteinExistence type="inferred from homology"/>
<evidence type="ECO:0000259" key="6">
    <source>
        <dbReference type="SMART" id="SM00829"/>
    </source>
</evidence>
<reference evidence="8" key="1">
    <citation type="submission" date="2016-10" db="EMBL/GenBank/DDBJ databases">
        <authorList>
            <person name="Varghese N."/>
            <person name="Submissions S."/>
        </authorList>
    </citation>
    <scope>NUCLEOTIDE SEQUENCE [LARGE SCALE GENOMIC DNA]</scope>
    <source>
        <strain evidence="8">DSM 16858</strain>
    </source>
</reference>
<dbReference type="EMBL" id="FOIJ01000020">
    <property type="protein sequence ID" value="SEU35189.1"/>
    <property type="molecule type" value="Genomic_DNA"/>
</dbReference>
<comment type="similarity">
    <text evidence="5">Belongs to the zinc-containing alcohol dehydrogenase family.</text>
</comment>
<dbReference type="PANTHER" id="PTHR42813:SF2">
    <property type="entry name" value="DEHYDROGENASE, ZINC-CONTAINING, PUTATIVE (AFU_ORTHOLOGUE AFUA_2G02810)-RELATED"/>
    <property type="match status" value="1"/>
</dbReference>
<dbReference type="SMART" id="SM00829">
    <property type="entry name" value="PKS_ER"/>
    <property type="match status" value="1"/>
</dbReference>
<accession>A0A1I0L6A8</accession>